<protein>
    <submittedName>
        <fullName evidence="1">Uncharacterized protein</fullName>
    </submittedName>
</protein>
<dbReference type="Proteomes" id="UP001227268">
    <property type="component" value="Unassembled WGS sequence"/>
</dbReference>
<name>A0ACC2VZW9_9TREE</name>
<reference evidence="1" key="1">
    <citation type="submission" date="2023-04" db="EMBL/GenBank/DDBJ databases">
        <title>Draft Genome sequencing of Naganishia species isolated from polar environments using Oxford Nanopore Technology.</title>
        <authorList>
            <person name="Leo P."/>
            <person name="Venkateswaran K."/>
        </authorList>
    </citation>
    <scope>NUCLEOTIDE SEQUENCE</scope>
    <source>
        <strain evidence="1">MNA-CCFEE 5423</strain>
    </source>
</reference>
<evidence type="ECO:0000313" key="2">
    <source>
        <dbReference type="Proteomes" id="UP001227268"/>
    </source>
</evidence>
<comment type="caution">
    <text evidence="1">The sequence shown here is derived from an EMBL/GenBank/DDBJ whole genome shotgun (WGS) entry which is preliminary data.</text>
</comment>
<organism evidence="1 2">
    <name type="scientific">Naganishia friedmannii</name>
    <dbReference type="NCBI Taxonomy" id="89922"/>
    <lineage>
        <taxon>Eukaryota</taxon>
        <taxon>Fungi</taxon>
        <taxon>Dikarya</taxon>
        <taxon>Basidiomycota</taxon>
        <taxon>Agaricomycotina</taxon>
        <taxon>Tremellomycetes</taxon>
        <taxon>Filobasidiales</taxon>
        <taxon>Filobasidiaceae</taxon>
        <taxon>Naganishia</taxon>
    </lineage>
</organism>
<sequence>MVNSYAPQPTIAQQPSATVGMTKQQPMAMQSMSMKPTQPTAEQAQVDQQAEVDGLRLRGGVFDKDMAGLVDVGRKMDRDSGWT</sequence>
<dbReference type="EMBL" id="JASBWT010000005">
    <property type="protein sequence ID" value="KAJ9104646.1"/>
    <property type="molecule type" value="Genomic_DNA"/>
</dbReference>
<proteinExistence type="predicted"/>
<keyword evidence="2" id="KW-1185">Reference proteome</keyword>
<accession>A0ACC2VZW9</accession>
<evidence type="ECO:0000313" key="1">
    <source>
        <dbReference type="EMBL" id="KAJ9104646.1"/>
    </source>
</evidence>
<gene>
    <name evidence="1" type="ORF">QFC21_002144</name>
</gene>